<dbReference type="RefSeq" id="WP_345534746.1">
    <property type="nucleotide sequence ID" value="NZ_BAABLD010000017.1"/>
</dbReference>
<evidence type="ECO:0000313" key="1">
    <source>
        <dbReference type="EMBL" id="GAA5172420.1"/>
    </source>
</evidence>
<comment type="caution">
    <text evidence="1">The sequence shown here is derived from an EMBL/GenBank/DDBJ whole genome shotgun (WGS) entry which is preliminary data.</text>
</comment>
<sequence length="60" mass="6817">MDRLQINVRLTPEQIEELDRKRIELQPTLGKIPTRSDVIRYALEIFLAKPQGSGAGKKGQ</sequence>
<name>A0ABP9R7G4_9RHOO</name>
<organism evidence="1 2">
    <name type="scientific">Viridibacterium curvum</name>
    <dbReference type="NCBI Taxonomy" id="1101404"/>
    <lineage>
        <taxon>Bacteria</taxon>
        <taxon>Pseudomonadati</taxon>
        <taxon>Pseudomonadota</taxon>
        <taxon>Betaproteobacteria</taxon>
        <taxon>Rhodocyclales</taxon>
        <taxon>Rhodocyclaceae</taxon>
        <taxon>Viridibacterium</taxon>
    </lineage>
</organism>
<keyword evidence="2" id="KW-1185">Reference proteome</keyword>
<proteinExistence type="predicted"/>
<accession>A0ABP9R7G4</accession>
<dbReference type="EMBL" id="BAABLD010000017">
    <property type="protein sequence ID" value="GAA5172420.1"/>
    <property type="molecule type" value="Genomic_DNA"/>
</dbReference>
<gene>
    <name evidence="1" type="ORF">GCM10025770_38550</name>
</gene>
<dbReference type="Proteomes" id="UP001500547">
    <property type="component" value="Unassembled WGS sequence"/>
</dbReference>
<dbReference type="CDD" id="cd22231">
    <property type="entry name" value="RHH_NikR_HicB-like"/>
    <property type="match status" value="1"/>
</dbReference>
<protein>
    <recommendedName>
        <fullName evidence="3">Ribbon-helix-helix protein, CopG family</fullName>
    </recommendedName>
</protein>
<evidence type="ECO:0008006" key="3">
    <source>
        <dbReference type="Google" id="ProtNLM"/>
    </source>
</evidence>
<evidence type="ECO:0000313" key="2">
    <source>
        <dbReference type="Proteomes" id="UP001500547"/>
    </source>
</evidence>
<reference evidence="2" key="1">
    <citation type="journal article" date="2019" name="Int. J. Syst. Evol. Microbiol.">
        <title>The Global Catalogue of Microorganisms (GCM) 10K type strain sequencing project: providing services to taxonomists for standard genome sequencing and annotation.</title>
        <authorList>
            <consortium name="The Broad Institute Genomics Platform"/>
            <consortium name="The Broad Institute Genome Sequencing Center for Infectious Disease"/>
            <person name="Wu L."/>
            <person name="Ma J."/>
        </authorList>
    </citation>
    <scope>NUCLEOTIDE SEQUENCE [LARGE SCALE GENOMIC DNA]</scope>
    <source>
        <strain evidence="2">JCM 18715</strain>
    </source>
</reference>